<feature type="compositionally biased region" description="Basic and acidic residues" evidence="6">
    <location>
        <begin position="426"/>
        <end position="435"/>
    </location>
</feature>
<protein>
    <recommendedName>
        <fullName evidence="7">NAC domain-containing protein</fullName>
    </recommendedName>
</protein>
<evidence type="ECO:0000256" key="6">
    <source>
        <dbReference type="SAM" id="MobiDB-lite"/>
    </source>
</evidence>
<dbReference type="InterPro" id="IPR003441">
    <property type="entry name" value="NAC-dom"/>
</dbReference>
<evidence type="ECO:0000256" key="4">
    <source>
        <dbReference type="ARBA" id="ARBA00023163"/>
    </source>
</evidence>
<dbReference type="PANTHER" id="PTHR31989">
    <property type="entry name" value="NAC DOMAIN-CONTAINING PROTEIN 82-RELATED"/>
    <property type="match status" value="1"/>
</dbReference>
<keyword evidence="2" id="KW-0805">Transcription regulation</keyword>
<evidence type="ECO:0000256" key="3">
    <source>
        <dbReference type="ARBA" id="ARBA00023125"/>
    </source>
</evidence>
<dbReference type="GO" id="GO:0003677">
    <property type="term" value="F:DNA binding"/>
    <property type="evidence" value="ECO:0007669"/>
    <property type="project" value="UniProtKB-KW"/>
</dbReference>
<keyword evidence="9" id="KW-1185">Reference proteome</keyword>
<accession>A0ABC8W820</accession>
<name>A0ABC8W820_9POAL</name>
<dbReference type="AlphaFoldDB" id="A0ABC8W820"/>
<keyword evidence="4" id="KW-0804">Transcription</keyword>
<dbReference type="Gene3D" id="2.170.150.80">
    <property type="entry name" value="NAC domain"/>
    <property type="match status" value="1"/>
</dbReference>
<feature type="region of interest" description="Disordered" evidence="6">
    <location>
        <begin position="361"/>
        <end position="435"/>
    </location>
</feature>
<feature type="region of interest" description="Disordered" evidence="6">
    <location>
        <begin position="289"/>
        <end position="311"/>
    </location>
</feature>
<feature type="compositionally biased region" description="Basic and acidic residues" evidence="6">
    <location>
        <begin position="361"/>
        <end position="373"/>
    </location>
</feature>
<feature type="region of interest" description="Disordered" evidence="6">
    <location>
        <begin position="237"/>
        <end position="277"/>
    </location>
</feature>
<proteinExistence type="predicted"/>
<dbReference type="SUPFAM" id="SSF101941">
    <property type="entry name" value="NAC domain"/>
    <property type="match status" value="1"/>
</dbReference>
<keyword evidence="3" id="KW-0238">DNA-binding</keyword>
<dbReference type="EMBL" id="OZ075121">
    <property type="protein sequence ID" value="CAL4904346.1"/>
    <property type="molecule type" value="Genomic_DNA"/>
</dbReference>
<organism evidence="8 9">
    <name type="scientific">Urochloa decumbens</name>
    <dbReference type="NCBI Taxonomy" id="240449"/>
    <lineage>
        <taxon>Eukaryota</taxon>
        <taxon>Viridiplantae</taxon>
        <taxon>Streptophyta</taxon>
        <taxon>Embryophyta</taxon>
        <taxon>Tracheophyta</taxon>
        <taxon>Spermatophyta</taxon>
        <taxon>Magnoliopsida</taxon>
        <taxon>Liliopsida</taxon>
        <taxon>Poales</taxon>
        <taxon>Poaceae</taxon>
        <taxon>PACMAD clade</taxon>
        <taxon>Panicoideae</taxon>
        <taxon>Panicodae</taxon>
        <taxon>Paniceae</taxon>
        <taxon>Melinidinae</taxon>
        <taxon>Urochloa</taxon>
    </lineage>
</organism>
<evidence type="ECO:0000259" key="7">
    <source>
        <dbReference type="PROSITE" id="PS51005"/>
    </source>
</evidence>
<evidence type="ECO:0000256" key="1">
    <source>
        <dbReference type="ARBA" id="ARBA00004123"/>
    </source>
</evidence>
<dbReference type="Pfam" id="PF02365">
    <property type="entry name" value="NAM"/>
    <property type="match status" value="1"/>
</dbReference>
<feature type="compositionally biased region" description="Pro residues" evidence="6">
    <location>
        <begin position="253"/>
        <end position="277"/>
    </location>
</feature>
<keyword evidence="5" id="KW-0539">Nucleus</keyword>
<evidence type="ECO:0000256" key="2">
    <source>
        <dbReference type="ARBA" id="ARBA00023015"/>
    </source>
</evidence>
<dbReference type="GO" id="GO:0005634">
    <property type="term" value="C:nucleus"/>
    <property type="evidence" value="ECO:0007669"/>
    <property type="project" value="UniProtKB-SubCell"/>
</dbReference>
<dbReference type="Proteomes" id="UP001497457">
    <property type="component" value="Chromosome 11b"/>
</dbReference>
<comment type="subcellular location">
    <subcellularLocation>
        <location evidence="1">Nucleus</location>
    </subcellularLocation>
</comment>
<dbReference type="PROSITE" id="PS51005">
    <property type="entry name" value="NAC"/>
    <property type="match status" value="1"/>
</dbReference>
<sequence>MASLGLGQDIFSRGFRFNPTPLEAATYYLPRLVASAPLHEAVRPVVHRADVYACEPGDLARRFPPLPKTGHRFFFTHCKLQQPTRAGKASRPARAAGAGSWHSQGGVSDVVDGAFVKVGEARKLRYKKGGAYTDWLMDEFFSTCCSEDAVVGDKQYVLCNMYVSPRAAPDSAARQESAAFFAPPAPAPVAIVQPAASKRPPPPPQFAEPPCTKRMRGAVAAPILPFTQPAGYYRTTSFAPPPQYAPHTTASAQPPPPPPVPPSLAAPPLPVPTRFGAPPPPVPTCLVAPPPRPSRLPALAPPQPTKQQMPPPPLSVVRACHVPVVQEPARHCLSQATSENTTKHRTLVDPFEAAELGYKAEEEERVAAPDPKEPPAALDEEEDWDELTQQLSLLQEGEEEIPGAVAAPDPASKDEPPAALQDDDYGELRHALGLE</sequence>
<evidence type="ECO:0000313" key="9">
    <source>
        <dbReference type="Proteomes" id="UP001497457"/>
    </source>
</evidence>
<gene>
    <name evidence="8" type="ORF">URODEC1_LOCUS11065</name>
</gene>
<reference evidence="8" key="1">
    <citation type="submission" date="2024-10" db="EMBL/GenBank/DDBJ databases">
        <authorList>
            <person name="Ryan C."/>
        </authorList>
    </citation>
    <scope>NUCLEOTIDE SEQUENCE [LARGE SCALE GENOMIC DNA]</scope>
</reference>
<evidence type="ECO:0000256" key="5">
    <source>
        <dbReference type="ARBA" id="ARBA00023242"/>
    </source>
</evidence>
<feature type="domain" description="NAC" evidence="7">
    <location>
        <begin position="11"/>
        <end position="164"/>
    </location>
</feature>
<evidence type="ECO:0000313" key="8">
    <source>
        <dbReference type="EMBL" id="CAL4904346.1"/>
    </source>
</evidence>
<dbReference type="InterPro" id="IPR036093">
    <property type="entry name" value="NAC_dom_sf"/>
</dbReference>